<dbReference type="InterPro" id="IPR050266">
    <property type="entry name" value="AB_hydrolase_sf"/>
</dbReference>
<name>A0A1H6QBS3_9BACT</name>
<dbReference type="Proteomes" id="UP000199532">
    <property type="component" value="Unassembled WGS sequence"/>
</dbReference>
<evidence type="ECO:0000256" key="1">
    <source>
        <dbReference type="ARBA" id="ARBA00010088"/>
    </source>
</evidence>
<dbReference type="SUPFAM" id="SSF53474">
    <property type="entry name" value="alpha/beta-Hydrolases"/>
    <property type="match status" value="1"/>
</dbReference>
<dbReference type="PRINTS" id="PR00793">
    <property type="entry name" value="PROAMNOPTASE"/>
</dbReference>
<keyword evidence="3" id="KW-0732">Signal</keyword>
<organism evidence="5 6">
    <name type="scientific">Dyadobacter koreensis</name>
    <dbReference type="NCBI Taxonomy" id="408657"/>
    <lineage>
        <taxon>Bacteria</taxon>
        <taxon>Pseudomonadati</taxon>
        <taxon>Bacteroidota</taxon>
        <taxon>Cytophagia</taxon>
        <taxon>Cytophagales</taxon>
        <taxon>Spirosomataceae</taxon>
        <taxon>Dyadobacter</taxon>
    </lineage>
</organism>
<dbReference type="PANTHER" id="PTHR43798">
    <property type="entry name" value="MONOACYLGLYCEROL LIPASE"/>
    <property type="match status" value="1"/>
</dbReference>
<dbReference type="Gene3D" id="3.40.50.1820">
    <property type="entry name" value="alpha/beta hydrolase"/>
    <property type="match status" value="1"/>
</dbReference>
<dbReference type="AlphaFoldDB" id="A0A1H6QBS3"/>
<dbReference type="InterPro" id="IPR002410">
    <property type="entry name" value="Peptidase_S33"/>
</dbReference>
<gene>
    <name evidence="5" type="ORF">SAMN04487995_0159</name>
</gene>
<evidence type="ECO:0000259" key="4">
    <source>
        <dbReference type="Pfam" id="PF00561"/>
    </source>
</evidence>
<keyword evidence="6" id="KW-1185">Reference proteome</keyword>
<reference evidence="5 6" key="1">
    <citation type="submission" date="2016-10" db="EMBL/GenBank/DDBJ databases">
        <authorList>
            <person name="de Groot N.N."/>
        </authorList>
    </citation>
    <scope>NUCLEOTIDE SEQUENCE [LARGE SCALE GENOMIC DNA]</scope>
    <source>
        <strain evidence="5 6">DSM 19938</strain>
    </source>
</reference>
<protein>
    <submittedName>
        <fullName evidence="5">Pimeloyl-ACP methyl ester carboxylesterase</fullName>
    </submittedName>
</protein>
<comment type="similarity">
    <text evidence="1">Belongs to the peptidase S33 family.</text>
</comment>
<dbReference type="PANTHER" id="PTHR43798:SF33">
    <property type="entry name" value="HYDROLASE, PUTATIVE (AFU_ORTHOLOGUE AFUA_2G14860)-RELATED"/>
    <property type="match status" value="1"/>
</dbReference>
<dbReference type="InterPro" id="IPR029058">
    <property type="entry name" value="AB_hydrolase_fold"/>
</dbReference>
<dbReference type="STRING" id="408657.SAMN04487995_0159"/>
<dbReference type="GO" id="GO:0008233">
    <property type="term" value="F:peptidase activity"/>
    <property type="evidence" value="ECO:0007669"/>
    <property type="project" value="InterPro"/>
</dbReference>
<dbReference type="PROSITE" id="PS51257">
    <property type="entry name" value="PROKAR_LIPOPROTEIN"/>
    <property type="match status" value="1"/>
</dbReference>
<feature type="chain" id="PRO_5011760119" evidence="3">
    <location>
        <begin position="22"/>
        <end position="278"/>
    </location>
</feature>
<proteinExistence type="inferred from homology"/>
<dbReference type="GO" id="GO:0016020">
    <property type="term" value="C:membrane"/>
    <property type="evidence" value="ECO:0007669"/>
    <property type="project" value="TreeGrafter"/>
</dbReference>
<accession>A0A1H6QBS3</accession>
<keyword evidence="2" id="KW-0378">Hydrolase</keyword>
<sequence>MKFKYTLLLVFASCSCCLSQASFLKSHPQLAYWKLGNHSDVLIVLHGGPGVDHQYLRPELDGLDKFATVIYYDQRGCGKSERADSYTWQDHVEDLRRIIHTLSPKKKIFLAGSSWGSLLAILYSYTYPDAVKGLILSGTVRWPGQGIPFTRQGEVKYKIPRTQLMHEKSLVKNSGADGATRMDTISISKLVEVQSGAPNTETMMSLISAPISDSLSRIRMPIILFNGPMSRKFDWVDHYLALFPAAELHTFEVAGHDPWFSDPKRFAQTCGDFIFKHR</sequence>
<evidence type="ECO:0000313" key="5">
    <source>
        <dbReference type="EMBL" id="SEI37637.1"/>
    </source>
</evidence>
<dbReference type="RefSeq" id="WP_090330819.1">
    <property type="nucleotide sequence ID" value="NZ_FNXY01000001.1"/>
</dbReference>
<feature type="signal peptide" evidence="3">
    <location>
        <begin position="1"/>
        <end position="21"/>
    </location>
</feature>
<dbReference type="OrthoDB" id="9796770at2"/>
<dbReference type="GO" id="GO:0006508">
    <property type="term" value="P:proteolysis"/>
    <property type="evidence" value="ECO:0007669"/>
    <property type="project" value="InterPro"/>
</dbReference>
<dbReference type="InterPro" id="IPR000073">
    <property type="entry name" value="AB_hydrolase_1"/>
</dbReference>
<dbReference type="EMBL" id="FNXY01000001">
    <property type="protein sequence ID" value="SEI37637.1"/>
    <property type="molecule type" value="Genomic_DNA"/>
</dbReference>
<feature type="domain" description="AB hydrolase-1" evidence="4">
    <location>
        <begin position="41"/>
        <end position="144"/>
    </location>
</feature>
<evidence type="ECO:0000313" key="6">
    <source>
        <dbReference type="Proteomes" id="UP000199532"/>
    </source>
</evidence>
<evidence type="ECO:0000256" key="2">
    <source>
        <dbReference type="ARBA" id="ARBA00022801"/>
    </source>
</evidence>
<dbReference type="Pfam" id="PF00561">
    <property type="entry name" value="Abhydrolase_1"/>
    <property type="match status" value="1"/>
</dbReference>
<evidence type="ECO:0000256" key="3">
    <source>
        <dbReference type="SAM" id="SignalP"/>
    </source>
</evidence>